<reference evidence="3 4" key="1">
    <citation type="journal article" date="2024" name="BMC Genomics">
        <title>De novo assembly and annotation of Popillia japonica's genome with initial clues to its potential as an invasive pest.</title>
        <authorList>
            <person name="Cucini C."/>
            <person name="Boschi S."/>
            <person name="Funari R."/>
            <person name="Cardaioli E."/>
            <person name="Iannotti N."/>
            <person name="Marturano G."/>
            <person name="Paoli F."/>
            <person name="Bruttini M."/>
            <person name="Carapelli A."/>
            <person name="Frati F."/>
            <person name="Nardi F."/>
        </authorList>
    </citation>
    <scope>NUCLEOTIDE SEQUENCE [LARGE SCALE GENOMIC DNA]</scope>
    <source>
        <strain evidence="3">DMR45628</strain>
    </source>
</reference>
<proteinExistence type="predicted"/>
<gene>
    <name evidence="3" type="ORF">QE152_g34333</name>
</gene>
<feature type="compositionally biased region" description="Basic and acidic residues" evidence="1">
    <location>
        <begin position="159"/>
        <end position="181"/>
    </location>
</feature>
<sequence>MLKTRLDGLEAQFLERLEAHLQGQLLEIPEDIDYAVLPHLTGEAAIWYGRNEASFLSFEEFKRRFKAKFLGPGRYQKLWNATEAQQDPEEPVAVFVHRMRSLCLQYRPNWPEADLVDHIIARMTRTKPAVPSKDSKDTQSPQAPKCWFCSGNHLDDDCPRRTRKSDLQHPQPDPEPRETARNRPPQTGMVCTTVEAVRIQDISTQMHGQAVLDLFHAAISEDPANPERTSGPSIATPTVDSRPTPDAPLLGPTKPRIHTTAKPKPDKRQTATDMAQEPSYVGEGRRPPLQRKEPHAPPLGPTERIKLHVDCTTLLELYLEYYTYTEHMR</sequence>
<protein>
    <submittedName>
        <fullName evidence="3">Retrotransposon gag protein</fullName>
    </submittedName>
</protein>
<dbReference type="Proteomes" id="UP001458880">
    <property type="component" value="Unassembled WGS sequence"/>
</dbReference>
<feature type="compositionally biased region" description="Polar residues" evidence="1">
    <location>
        <begin position="227"/>
        <end position="241"/>
    </location>
</feature>
<feature type="region of interest" description="Disordered" evidence="1">
    <location>
        <begin position="159"/>
        <end position="189"/>
    </location>
</feature>
<comment type="caution">
    <text evidence="3">The sequence shown here is derived from an EMBL/GenBank/DDBJ whole genome shotgun (WGS) entry which is preliminary data.</text>
</comment>
<evidence type="ECO:0000313" key="3">
    <source>
        <dbReference type="EMBL" id="KAK9693256.1"/>
    </source>
</evidence>
<name>A0AAW1IUA0_POPJA</name>
<evidence type="ECO:0000259" key="2">
    <source>
        <dbReference type="Pfam" id="PF03732"/>
    </source>
</evidence>
<feature type="compositionally biased region" description="Basic and acidic residues" evidence="1">
    <location>
        <begin position="283"/>
        <end position="295"/>
    </location>
</feature>
<feature type="region of interest" description="Disordered" evidence="1">
    <location>
        <begin position="126"/>
        <end position="146"/>
    </location>
</feature>
<evidence type="ECO:0000256" key="1">
    <source>
        <dbReference type="SAM" id="MobiDB-lite"/>
    </source>
</evidence>
<dbReference type="InterPro" id="IPR005162">
    <property type="entry name" value="Retrotrans_gag_dom"/>
</dbReference>
<feature type="domain" description="Retrotransposon gag" evidence="2">
    <location>
        <begin position="39"/>
        <end position="120"/>
    </location>
</feature>
<dbReference type="Pfam" id="PF03732">
    <property type="entry name" value="Retrotrans_gag"/>
    <property type="match status" value="1"/>
</dbReference>
<dbReference type="AlphaFoldDB" id="A0AAW1IUA0"/>
<accession>A0AAW1IUA0</accession>
<feature type="region of interest" description="Disordered" evidence="1">
    <location>
        <begin position="222"/>
        <end position="302"/>
    </location>
</feature>
<keyword evidence="4" id="KW-1185">Reference proteome</keyword>
<dbReference type="EMBL" id="JASPKY010000547">
    <property type="protein sequence ID" value="KAK9693256.1"/>
    <property type="molecule type" value="Genomic_DNA"/>
</dbReference>
<evidence type="ECO:0000313" key="4">
    <source>
        <dbReference type="Proteomes" id="UP001458880"/>
    </source>
</evidence>
<organism evidence="3 4">
    <name type="scientific">Popillia japonica</name>
    <name type="common">Japanese beetle</name>
    <dbReference type="NCBI Taxonomy" id="7064"/>
    <lineage>
        <taxon>Eukaryota</taxon>
        <taxon>Metazoa</taxon>
        <taxon>Ecdysozoa</taxon>
        <taxon>Arthropoda</taxon>
        <taxon>Hexapoda</taxon>
        <taxon>Insecta</taxon>
        <taxon>Pterygota</taxon>
        <taxon>Neoptera</taxon>
        <taxon>Endopterygota</taxon>
        <taxon>Coleoptera</taxon>
        <taxon>Polyphaga</taxon>
        <taxon>Scarabaeiformia</taxon>
        <taxon>Scarabaeidae</taxon>
        <taxon>Rutelinae</taxon>
        <taxon>Popillia</taxon>
    </lineage>
</organism>